<accession>A0A6V7RJ99</accession>
<dbReference type="AlphaFoldDB" id="A0A6V7RJ99"/>
<dbReference type="Gene3D" id="2.40.50.140">
    <property type="entry name" value="Nucleic acid-binding proteins"/>
    <property type="match status" value="1"/>
</dbReference>
<dbReference type="InterPro" id="IPR033714">
    <property type="entry name" value="tRNA_bind_bactPheRS"/>
</dbReference>
<proteinExistence type="predicted"/>
<dbReference type="Gene3D" id="3.30.1940.10">
    <property type="entry name" value="YtpR-like"/>
    <property type="match status" value="1"/>
</dbReference>
<dbReference type="NCBIfam" id="NF045760">
    <property type="entry name" value="YtpR"/>
    <property type="match status" value="1"/>
</dbReference>
<evidence type="ECO:0000256" key="2">
    <source>
        <dbReference type="ARBA" id="ARBA00022884"/>
    </source>
</evidence>
<keyword evidence="6" id="KW-1185">Reference proteome</keyword>
<keyword evidence="5" id="KW-0436">Ligase</keyword>
<protein>
    <submittedName>
        <fullName evidence="5">Phenylalanine--tRNA ligase beta subunit</fullName>
    </submittedName>
</protein>
<evidence type="ECO:0000259" key="4">
    <source>
        <dbReference type="PROSITE" id="PS50886"/>
    </source>
</evidence>
<dbReference type="PROSITE" id="PS50886">
    <property type="entry name" value="TRBD"/>
    <property type="match status" value="1"/>
</dbReference>
<dbReference type="CDD" id="cd02796">
    <property type="entry name" value="tRNA_bind_bactPheRS"/>
    <property type="match status" value="1"/>
</dbReference>
<name>A0A6V7RJ99_9BACL</name>
<evidence type="ECO:0000256" key="3">
    <source>
        <dbReference type="PROSITE-ProRule" id="PRU00209"/>
    </source>
</evidence>
<dbReference type="InterPro" id="IPR012340">
    <property type="entry name" value="NA-bd_OB-fold"/>
</dbReference>
<comment type="caution">
    <text evidence="5">The sequence shown here is derived from an EMBL/GenBank/DDBJ whole genome shotgun (WGS) entry which is preliminary data.</text>
</comment>
<organism evidence="5 6">
    <name type="scientific">Phocicoccus schoeneichii</name>
    <dbReference type="NCBI Taxonomy" id="1812261"/>
    <lineage>
        <taxon>Bacteria</taxon>
        <taxon>Bacillati</taxon>
        <taxon>Bacillota</taxon>
        <taxon>Bacilli</taxon>
        <taxon>Bacillales</taxon>
        <taxon>Salinicoccaceae</taxon>
        <taxon>Phocicoccus</taxon>
    </lineage>
</organism>
<evidence type="ECO:0000313" key="6">
    <source>
        <dbReference type="Proteomes" id="UP000521032"/>
    </source>
</evidence>
<dbReference type="Pfam" id="PF01588">
    <property type="entry name" value="tRNA_bind"/>
    <property type="match status" value="1"/>
</dbReference>
<dbReference type="Proteomes" id="UP000521032">
    <property type="component" value="Unassembled WGS sequence"/>
</dbReference>
<keyword evidence="1 3" id="KW-0820">tRNA-binding</keyword>
<dbReference type="SUPFAM" id="SSF50249">
    <property type="entry name" value="Nucleic acid-binding proteins"/>
    <property type="match status" value="1"/>
</dbReference>
<reference evidence="5 6" key="1">
    <citation type="submission" date="2020-07" db="EMBL/GenBank/DDBJ databases">
        <authorList>
            <person name="Criscuolo A."/>
        </authorList>
    </citation>
    <scope>NUCLEOTIDE SEQUENCE [LARGE SCALE GENOMIC DNA]</scope>
    <source>
        <strain evidence="6">CIP 111030</strain>
    </source>
</reference>
<dbReference type="InterPro" id="IPR037154">
    <property type="entry name" value="YtpR-like_sf"/>
</dbReference>
<feature type="domain" description="TRNA-binding" evidence="4">
    <location>
        <begin position="85"/>
        <end position="193"/>
    </location>
</feature>
<dbReference type="RefSeq" id="WP_186088283.1">
    <property type="nucleotide sequence ID" value="NZ_BMDB01000001.1"/>
</dbReference>
<evidence type="ECO:0000313" key="5">
    <source>
        <dbReference type="EMBL" id="CAD2078205.1"/>
    </source>
</evidence>
<dbReference type="GO" id="GO:0016874">
    <property type="term" value="F:ligase activity"/>
    <property type="evidence" value="ECO:0007669"/>
    <property type="project" value="UniProtKB-KW"/>
</dbReference>
<sequence>MRLTYNKNHVGDVLLVTLKGATNPEYTHLDGVTVIKDNGETVGLNIFDASEKFSKDTLNSGLGNEAALEEINTVLEKAGSEKITPDLSPKFVVGYVLTREDHPDATRLNVTTVDVGDETLQIVCGAKNVDKGQKVVVAKPGAVMKNGLYIKPSELRGVESNGMICSKRELGLPQEEDGIYVLPESYNVGDEFKAE</sequence>
<dbReference type="InterPro" id="IPR002547">
    <property type="entry name" value="tRNA-bd_dom"/>
</dbReference>
<dbReference type="FunFam" id="2.40.50.140:FF:000045">
    <property type="entry name" value="Phenylalanine--tRNA ligase beta subunit"/>
    <property type="match status" value="1"/>
</dbReference>
<gene>
    <name evidence="5" type="primary">pheT_2</name>
    <name evidence="5" type="ORF">JEOSCH030_01474</name>
</gene>
<dbReference type="GO" id="GO:0000049">
    <property type="term" value="F:tRNA binding"/>
    <property type="evidence" value="ECO:0007669"/>
    <property type="project" value="UniProtKB-UniRule"/>
</dbReference>
<keyword evidence="2 3" id="KW-0694">RNA-binding</keyword>
<dbReference type="EMBL" id="CAJEWE010000010">
    <property type="protein sequence ID" value="CAD2078205.1"/>
    <property type="molecule type" value="Genomic_DNA"/>
</dbReference>
<evidence type="ECO:0000256" key="1">
    <source>
        <dbReference type="ARBA" id="ARBA00022555"/>
    </source>
</evidence>